<keyword evidence="1" id="KW-1188">Viral release from host cell</keyword>
<evidence type="ECO:0000256" key="1">
    <source>
        <dbReference type="ARBA" id="ARBA00022612"/>
    </source>
</evidence>
<dbReference type="InterPro" id="IPR038713">
    <property type="entry name" value="Terminase_Gp1_N_sf"/>
</dbReference>
<comment type="caution">
    <text evidence="4">The sequence shown here is derived from an EMBL/GenBank/DDBJ whole genome shotgun (WGS) entry which is preliminary data.</text>
</comment>
<keyword evidence="2" id="KW-0231">Viral genome packaging</keyword>
<keyword evidence="5" id="KW-1185">Reference proteome</keyword>
<feature type="region of interest" description="Disordered" evidence="3">
    <location>
        <begin position="35"/>
        <end position="62"/>
    </location>
</feature>
<dbReference type="RefSeq" id="WP_143848363.1">
    <property type="nucleotide sequence ID" value="NZ_VLXZ01000004.1"/>
</dbReference>
<reference evidence="4 5" key="1">
    <citation type="submission" date="2019-07" db="EMBL/GenBank/DDBJ databases">
        <authorList>
            <person name="Park Y.J."/>
            <person name="Jeong S.E."/>
            <person name="Jung H.S."/>
        </authorList>
    </citation>
    <scope>NUCLEOTIDE SEQUENCE [LARGE SCALE GENOMIC DNA]</scope>
    <source>
        <strain evidence="5">P16(2019)</strain>
    </source>
</reference>
<dbReference type="InterPro" id="IPR052404">
    <property type="entry name" value="SPP1-like_terminase"/>
</dbReference>
<accession>A0A554A0E0</accession>
<gene>
    <name evidence="4" type="ORF">FN960_08975</name>
</gene>
<dbReference type="Gene3D" id="1.10.10.1400">
    <property type="entry name" value="Terminase, small subunit, N-terminal DNA-binding domain, HTH motif"/>
    <property type="match status" value="1"/>
</dbReference>
<evidence type="ECO:0000313" key="5">
    <source>
        <dbReference type="Proteomes" id="UP000318521"/>
    </source>
</evidence>
<dbReference type="AlphaFoldDB" id="A0A554A0E0"/>
<sequence length="281" mass="31785">MDWDKIRKEYQSSNITLKALADKHDLKLGTLKSRKSREGWSRDATPKKDATNRIRDATTEKKMQQQSQIVEPILVESEGITDKQGLFCVYYVKSFNATQSAIKAGYAPESAHVEGSRLLRNAKVADHIRKLKGDMLQGVFVDAMDVLNKYVQIAFADITDFVEFGTVEKQDYTEEGKPIFDPKGNPETHTVSFVDFKDYKTVDGTLITEVKQGRDGVAIKLADKMKALDVLAKYFELLPDSVKRKLEEEKIKAETAKLQKEEKNVGTTEIIVVDAWTDIDE</sequence>
<dbReference type="PANTHER" id="PTHR41328:SF3">
    <property type="entry name" value="PBSX PHAGE TERMINASE SMALL SUBUNIT"/>
    <property type="match status" value="1"/>
</dbReference>
<organism evidence="4 5">
    <name type="scientific">Alkalicoccobacillus porphyridii</name>
    <dbReference type="NCBI Taxonomy" id="2597270"/>
    <lineage>
        <taxon>Bacteria</taxon>
        <taxon>Bacillati</taxon>
        <taxon>Bacillota</taxon>
        <taxon>Bacilli</taxon>
        <taxon>Bacillales</taxon>
        <taxon>Bacillaceae</taxon>
        <taxon>Alkalicoccobacillus</taxon>
    </lineage>
</organism>
<name>A0A554A0E0_9BACI</name>
<proteinExistence type="predicted"/>
<evidence type="ECO:0000256" key="2">
    <source>
        <dbReference type="ARBA" id="ARBA00023219"/>
    </source>
</evidence>
<dbReference type="PANTHER" id="PTHR41328">
    <property type="entry name" value="TERMINASE SMALL SUBUNIT-RELATED"/>
    <property type="match status" value="1"/>
</dbReference>
<evidence type="ECO:0000313" key="4">
    <source>
        <dbReference type="EMBL" id="TSB47133.1"/>
    </source>
</evidence>
<dbReference type="Proteomes" id="UP000318521">
    <property type="component" value="Unassembled WGS sequence"/>
</dbReference>
<dbReference type="OrthoDB" id="7358785at2"/>
<dbReference type="GO" id="GO:0051276">
    <property type="term" value="P:chromosome organization"/>
    <property type="evidence" value="ECO:0007669"/>
    <property type="project" value="InterPro"/>
</dbReference>
<dbReference type="Pfam" id="PF03592">
    <property type="entry name" value="Terminase_2"/>
    <property type="match status" value="1"/>
</dbReference>
<evidence type="ECO:0000256" key="3">
    <source>
        <dbReference type="SAM" id="MobiDB-lite"/>
    </source>
</evidence>
<dbReference type="InterPro" id="IPR005335">
    <property type="entry name" value="Terminase_ssu"/>
</dbReference>
<dbReference type="EMBL" id="VLXZ01000004">
    <property type="protein sequence ID" value="TSB47133.1"/>
    <property type="molecule type" value="Genomic_DNA"/>
</dbReference>
<feature type="compositionally biased region" description="Basic and acidic residues" evidence="3">
    <location>
        <begin position="36"/>
        <end position="62"/>
    </location>
</feature>
<protein>
    <submittedName>
        <fullName evidence="4">Terminase small subunit</fullName>
    </submittedName>
</protein>